<evidence type="ECO:0000313" key="1">
    <source>
        <dbReference type="EMBL" id="RVW76870.1"/>
    </source>
</evidence>
<sequence>MYGPSVGRLREELWEELGTMKGLGGYFNVVRFLRERNRDSRPSSAMRRFSEVIKELELCDLPLQGGSFTWRGGLNRFLVFGDWNAISMGQFNVFFPDPFFTTAQILLDGGGVRKGPSPFRFENM</sequence>
<comment type="caution">
    <text evidence="1">The sequence shown here is derived from an EMBL/GenBank/DDBJ whole genome shotgun (WGS) entry which is preliminary data.</text>
</comment>
<organism evidence="1 2">
    <name type="scientific">Vitis vinifera</name>
    <name type="common">Grape</name>
    <dbReference type="NCBI Taxonomy" id="29760"/>
    <lineage>
        <taxon>Eukaryota</taxon>
        <taxon>Viridiplantae</taxon>
        <taxon>Streptophyta</taxon>
        <taxon>Embryophyta</taxon>
        <taxon>Tracheophyta</taxon>
        <taxon>Spermatophyta</taxon>
        <taxon>Magnoliopsida</taxon>
        <taxon>eudicotyledons</taxon>
        <taxon>Gunneridae</taxon>
        <taxon>Pentapetalae</taxon>
        <taxon>rosids</taxon>
        <taxon>Vitales</taxon>
        <taxon>Vitaceae</taxon>
        <taxon>Viteae</taxon>
        <taxon>Vitis</taxon>
    </lineage>
</organism>
<accession>A0A438GXD2</accession>
<gene>
    <name evidence="1" type="ORF">CK203_043053</name>
</gene>
<dbReference type="AlphaFoldDB" id="A0A438GXD2"/>
<proteinExistence type="predicted"/>
<dbReference type="InterPro" id="IPR036691">
    <property type="entry name" value="Endo/exonu/phosph_ase_sf"/>
</dbReference>
<name>A0A438GXD2_VITVI</name>
<dbReference type="Proteomes" id="UP000288805">
    <property type="component" value="Unassembled WGS sequence"/>
</dbReference>
<reference evidence="1 2" key="1">
    <citation type="journal article" date="2018" name="PLoS Genet.">
        <title>Population sequencing reveals clonal diversity and ancestral inbreeding in the grapevine cultivar Chardonnay.</title>
        <authorList>
            <person name="Roach M.J."/>
            <person name="Johnson D.L."/>
            <person name="Bohlmann J."/>
            <person name="van Vuuren H.J."/>
            <person name="Jones S.J."/>
            <person name="Pretorius I.S."/>
            <person name="Schmidt S.A."/>
            <person name="Borneman A.R."/>
        </authorList>
    </citation>
    <scope>NUCLEOTIDE SEQUENCE [LARGE SCALE GENOMIC DNA]</scope>
    <source>
        <strain evidence="2">cv. Chardonnay</strain>
        <tissue evidence="1">Leaf</tissue>
    </source>
</reference>
<dbReference type="EMBL" id="QGNW01000322">
    <property type="protein sequence ID" value="RVW76870.1"/>
    <property type="molecule type" value="Genomic_DNA"/>
</dbReference>
<evidence type="ECO:0000313" key="2">
    <source>
        <dbReference type="Proteomes" id="UP000288805"/>
    </source>
</evidence>
<dbReference type="SUPFAM" id="SSF56219">
    <property type="entry name" value="DNase I-like"/>
    <property type="match status" value="1"/>
</dbReference>
<protein>
    <submittedName>
        <fullName evidence="1">Uncharacterized protein</fullName>
    </submittedName>
</protein>